<name>A0AA88XLC0_PINIB</name>
<sequence length="754" mass="84588">MVPGFVLVLHLGILPIVYGLLEPMPLPRKLSECYEYKSFDVNVTQVPARQIQDFCIRQYLYKEVSSQWRPNITSDGINYINSLMRKIFSEMHDLELSEKAKDTNSKKKRSRRQTSGNGGRYRQEMRTMLPFQWTRFTDSLNRLKSISVEPGTGRSAYDTIAVLHSGSVLAYAHGGPAFLGWHRIYLLLLETACGVSIPYWDSSIDFALEDPTTSVIWSSLYMGNGDGDVVTGPFAHWRTIMNTPLVRNIGSGESSLFTKEGINLVLSRRRLSDITEPKRGIESLYSLEGHHNGPHVWVDGWLARPQTAAYDPVFFLHHAFVDYIYEVFRQQQAWQYGINPQSDYPTDDDVPRGHEWYRLIDFLPFFRPIRNIDALSNYFSRLVTYSPAPECPDCGNSIHMSCDTSRQICVPSVAPELRTDEARSIAVLAAAGAGGVAPAASVPASSRILTASKFSARSRGPLPAGPKFKSSPFRDMRNTNPELPGTQAAMQVAFAGDETRQKAHAAAAAVDPSLLLAVREQGKRRKRSIKEPKPKTHQPKTSIKPYQNTFMLDGVVDVKRWVFISIQILYERPTEQSYKNHLPGVSGNHPDSSFYSDLPHKLKPSKLAPYHKCKETNSSFSRVYVSTDGLNYIGNYKDFVIIDETKAVTSAISYVGIKNPDYGEGEVLITAYDSCGRSCRPACLEVGSNPSKYAPCTGAFKITSLSPRMFHDTYGDAIVGSWNLEKDPNGIVTEEHPPLTFVCDYDNAWPWQHY</sequence>
<keyword evidence="2" id="KW-0186">Copper</keyword>
<dbReference type="Gene3D" id="1.10.1280.10">
    <property type="entry name" value="Di-copper center containing domain from catechol oxidase"/>
    <property type="match status" value="1"/>
</dbReference>
<feature type="region of interest" description="Disordered" evidence="3">
    <location>
        <begin position="99"/>
        <end position="121"/>
    </location>
</feature>
<evidence type="ECO:0000256" key="4">
    <source>
        <dbReference type="SAM" id="SignalP"/>
    </source>
</evidence>
<dbReference type="PANTHER" id="PTHR11474">
    <property type="entry name" value="TYROSINASE FAMILY MEMBER"/>
    <property type="match status" value="1"/>
</dbReference>
<dbReference type="InterPro" id="IPR050316">
    <property type="entry name" value="Tyrosinase/Hemocyanin"/>
</dbReference>
<evidence type="ECO:0000256" key="1">
    <source>
        <dbReference type="ARBA" id="ARBA00022723"/>
    </source>
</evidence>
<keyword evidence="4" id="KW-0732">Signal</keyword>
<dbReference type="InterPro" id="IPR008922">
    <property type="entry name" value="Di-copper_centre_dom_sf"/>
</dbReference>
<organism evidence="7 8">
    <name type="scientific">Pinctada imbricata</name>
    <name type="common">Atlantic pearl-oyster</name>
    <name type="synonym">Pinctada martensii</name>
    <dbReference type="NCBI Taxonomy" id="66713"/>
    <lineage>
        <taxon>Eukaryota</taxon>
        <taxon>Metazoa</taxon>
        <taxon>Spiralia</taxon>
        <taxon>Lophotrochozoa</taxon>
        <taxon>Mollusca</taxon>
        <taxon>Bivalvia</taxon>
        <taxon>Autobranchia</taxon>
        <taxon>Pteriomorphia</taxon>
        <taxon>Pterioida</taxon>
        <taxon>Pterioidea</taxon>
        <taxon>Pteriidae</taxon>
        <taxon>Pinctada</taxon>
    </lineage>
</organism>
<feature type="region of interest" description="Disordered" evidence="3">
    <location>
        <begin position="456"/>
        <end position="483"/>
    </location>
</feature>
<protein>
    <recommendedName>
        <fullName evidence="5 6">Tyrosinase copper-binding domain-containing protein</fullName>
    </recommendedName>
</protein>
<dbReference type="PRINTS" id="PR00092">
    <property type="entry name" value="TYROSINASE"/>
</dbReference>
<feature type="signal peptide" evidence="4">
    <location>
        <begin position="1"/>
        <end position="19"/>
    </location>
</feature>
<dbReference type="Pfam" id="PF00264">
    <property type="entry name" value="Tyrosinase"/>
    <property type="match status" value="1"/>
</dbReference>
<dbReference type="Proteomes" id="UP001186944">
    <property type="component" value="Unassembled WGS sequence"/>
</dbReference>
<comment type="caution">
    <text evidence="7">The sequence shown here is derived from an EMBL/GenBank/DDBJ whole genome shotgun (WGS) entry which is preliminary data.</text>
</comment>
<feature type="domain" description="Tyrosinase copper-binding" evidence="5">
    <location>
        <begin position="173"/>
        <end position="190"/>
    </location>
</feature>
<dbReference type="AlphaFoldDB" id="A0AA88XLC0"/>
<dbReference type="GO" id="GO:0046872">
    <property type="term" value="F:metal ion binding"/>
    <property type="evidence" value="ECO:0007669"/>
    <property type="project" value="UniProtKB-KW"/>
</dbReference>
<proteinExistence type="predicted"/>
<dbReference type="PANTHER" id="PTHR11474:SF126">
    <property type="entry name" value="TYROSINASE-LIKE PROTEIN TYR-1-RELATED"/>
    <property type="match status" value="1"/>
</dbReference>
<accession>A0AA88XLC0</accession>
<dbReference type="SUPFAM" id="SSF48056">
    <property type="entry name" value="Di-copper centre-containing domain"/>
    <property type="match status" value="1"/>
</dbReference>
<evidence type="ECO:0000313" key="8">
    <source>
        <dbReference type="Proteomes" id="UP001186944"/>
    </source>
</evidence>
<evidence type="ECO:0000256" key="3">
    <source>
        <dbReference type="SAM" id="MobiDB-lite"/>
    </source>
</evidence>
<keyword evidence="1" id="KW-0479">Metal-binding</keyword>
<keyword evidence="8" id="KW-1185">Reference proteome</keyword>
<evidence type="ECO:0000259" key="5">
    <source>
        <dbReference type="PROSITE" id="PS00497"/>
    </source>
</evidence>
<reference evidence="7" key="1">
    <citation type="submission" date="2019-08" db="EMBL/GenBank/DDBJ databases">
        <title>The improved chromosome-level genome for the pearl oyster Pinctada fucata martensii using PacBio sequencing and Hi-C.</title>
        <authorList>
            <person name="Zheng Z."/>
        </authorList>
    </citation>
    <scope>NUCLEOTIDE SEQUENCE</scope>
    <source>
        <strain evidence="7">ZZ-2019</strain>
        <tissue evidence="7">Adductor muscle</tissue>
    </source>
</reference>
<evidence type="ECO:0000259" key="6">
    <source>
        <dbReference type="PROSITE" id="PS00498"/>
    </source>
</evidence>
<dbReference type="InterPro" id="IPR002227">
    <property type="entry name" value="Tyrosinase_Cu-bd"/>
</dbReference>
<gene>
    <name evidence="7" type="ORF">FSP39_018034</name>
</gene>
<feature type="domain" description="Tyrosinase copper-binding" evidence="6">
    <location>
        <begin position="311"/>
        <end position="322"/>
    </location>
</feature>
<dbReference type="PROSITE" id="PS00498">
    <property type="entry name" value="TYROSINASE_2"/>
    <property type="match status" value="1"/>
</dbReference>
<feature type="chain" id="PRO_5041697136" description="Tyrosinase copper-binding domain-containing protein" evidence="4">
    <location>
        <begin position="20"/>
        <end position="754"/>
    </location>
</feature>
<dbReference type="EMBL" id="VSWD01000012">
    <property type="protein sequence ID" value="KAK3086410.1"/>
    <property type="molecule type" value="Genomic_DNA"/>
</dbReference>
<dbReference type="GO" id="GO:0016491">
    <property type="term" value="F:oxidoreductase activity"/>
    <property type="evidence" value="ECO:0007669"/>
    <property type="project" value="InterPro"/>
</dbReference>
<dbReference type="PROSITE" id="PS00497">
    <property type="entry name" value="TYROSINASE_1"/>
    <property type="match status" value="1"/>
</dbReference>
<feature type="region of interest" description="Disordered" evidence="3">
    <location>
        <begin position="521"/>
        <end position="542"/>
    </location>
</feature>
<evidence type="ECO:0000256" key="2">
    <source>
        <dbReference type="ARBA" id="ARBA00023008"/>
    </source>
</evidence>
<evidence type="ECO:0000313" key="7">
    <source>
        <dbReference type="EMBL" id="KAK3086410.1"/>
    </source>
</evidence>